<evidence type="ECO:0000313" key="1">
    <source>
        <dbReference type="EMBL" id="KAI9897956.1"/>
    </source>
</evidence>
<evidence type="ECO:0000313" key="2">
    <source>
        <dbReference type="Proteomes" id="UP001163324"/>
    </source>
</evidence>
<protein>
    <submittedName>
        <fullName evidence="1">Uncharacterized protein</fullName>
    </submittedName>
</protein>
<dbReference type="Proteomes" id="UP001163324">
    <property type="component" value="Chromosome 6"/>
</dbReference>
<organism evidence="1 2">
    <name type="scientific">Trichothecium roseum</name>
    <dbReference type="NCBI Taxonomy" id="47278"/>
    <lineage>
        <taxon>Eukaryota</taxon>
        <taxon>Fungi</taxon>
        <taxon>Dikarya</taxon>
        <taxon>Ascomycota</taxon>
        <taxon>Pezizomycotina</taxon>
        <taxon>Sordariomycetes</taxon>
        <taxon>Hypocreomycetidae</taxon>
        <taxon>Hypocreales</taxon>
        <taxon>Hypocreales incertae sedis</taxon>
        <taxon>Trichothecium</taxon>
    </lineage>
</organism>
<dbReference type="EMBL" id="CM047945">
    <property type="protein sequence ID" value="KAI9897956.1"/>
    <property type="molecule type" value="Genomic_DNA"/>
</dbReference>
<accession>A0ACC0UV23</accession>
<name>A0ACC0UV23_9HYPO</name>
<sequence length="495" mass="53810">MSSTRLLFLYNTRTILHRTSPPSSPAWLANPASLQLRAYASPSFSRKPQRHHRTRNAAKVEAIPFDWGEEGPPPDMLSFSSDTSGPSSTITPGEAGIFEKIFGEIAQGKTKPGRKGKALSSPSTGRWVGPIRVKGRRGSTTFVSDMEEAASRARTSSGAVPYMSAFREQVLTRFPDSLRDAAQLALVSFDRSRTQAEEDKKNGDDGKAPQISEEVLERRARNDMKRAAEKQRVEVLMGACRTDIELWRVMEKEVFHLPVRLGLVQGVASNSNSGSSSAPSEPAKTDITDDGSSSSSSSNTAAAAATPTPAAENAIDPDLMELHGPLFSHFLVRGLRLFESRFDRTSPFAFHILPRVKALGLPAYVLGVTTTFYAALADAHWTRFGDAAAALDALQEMTNVGLPADDQVAELLVRMRKHIDAGLMGNQGEFVRAVAETSAYSGDVIYRLDAMLEDAAAAGDNRRHKAAQGLDRADSYGEREYVSYPPRDAMAAEYA</sequence>
<comment type="caution">
    <text evidence="1">The sequence shown here is derived from an EMBL/GenBank/DDBJ whole genome shotgun (WGS) entry which is preliminary data.</text>
</comment>
<reference evidence="1" key="1">
    <citation type="submission" date="2022-10" db="EMBL/GenBank/DDBJ databases">
        <title>Complete Genome of Trichothecium roseum strain YXFP-22015, a Plant Pathogen Isolated from Citrus.</title>
        <authorList>
            <person name="Wang Y."/>
            <person name="Zhu L."/>
        </authorList>
    </citation>
    <scope>NUCLEOTIDE SEQUENCE</scope>
    <source>
        <strain evidence="1">YXFP-22015</strain>
    </source>
</reference>
<gene>
    <name evidence="1" type="ORF">N3K66_006316</name>
</gene>
<proteinExistence type="predicted"/>
<keyword evidence="2" id="KW-1185">Reference proteome</keyword>